<evidence type="ECO:0000313" key="3">
    <source>
        <dbReference type="EMBL" id="OGN13715.1"/>
    </source>
</evidence>
<keyword evidence="1" id="KW-0472">Membrane</keyword>
<comment type="caution">
    <text evidence="3">The sequence shown here is derived from an EMBL/GenBank/DDBJ whole genome shotgun (WGS) entry which is preliminary data.</text>
</comment>
<keyword evidence="1" id="KW-0812">Transmembrane</keyword>
<proteinExistence type="predicted"/>
<dbReference type="Proteomes" id="UP000176581">
    <property type="component" value="Unassembled WGS sequence"/>
</dbReference>
<protein>
    <recommendedName>
        <fullName evidence="2">SCP domain-containing protein</fullName>
    </recommendedName>
</protein>
<name>A0A1F8FKS6_9BACT</name>
<gene>
    <name evidence="3" type="ORF">A3J47_02455</name>
</gene>
<organism evidence="3 4">
    <name type="scientific">Candidatus Yanofskybacteria bacterium RIFCSPHIGHO2_02_FULL_43_22</name>
    <dbReference type="NCBI Taxonomy" id="1802681"/>
    <lineage>
        <taxon>Bacteria</taxon>
        <taxon>Candidatus Yanofskyibacteriota</taxon>
    </lineage>
</organism>
<dbReference type="PANTHER" id="PTHR31157">
    <property type="entry name" value="SCP DOMAIN-CONTAINING PROTEIN"/>
    <property type="match status" value="1"/>
</dbReference>
<dbReference type="CDD" id="cd05379">
    <property type="entry name" value="CAP_bacterial"/>
    <property type="match status" value="1"/>
</dbReference>
<dbReference type="PANTHER" id="PTHR31157:SF1">
    <property type="entry name" value="SCP DOMAIN-CONTAINING PROTEIN"/>
    <property type="match status" value="1"/>
</dbReference>
<keyword evidence="1" id="KW-1133">Transmembrane helix</keyword>
<feature type="transmembrane region" description="Helical" evidence="1">
    <location>
        <begin position="317"/>
        <end position="337"/>
    </location>
</feature>
<sequence>MIIYARASLWYNEMGFKNMPKLPQKFTNLVNIRKILVFNAVLLLAIKVALPLAGPQLATIWEQITPFDPQEIIAETNKVRTANNLSPLKANFKLDAAASEKLSDMIAKGYFAHNNPEGLAPWFWIEKNNYEYTHAGENLALGFLRADETVAAWMNSSSHRANIMNTNYNEIGVATGKAVINGVTGVLVVQMFGKSNIRQIAIQPSPTITQQPTSLPAEVIPAELPELLAGAANDNLSEIKTSVSAPKQDTVKLQHVSTDTNILAVSEPTELSIVLDLPSKLNTAYQGYIALFIVFLAVIILLNGLSKKVVLATAINLSLILISIVVPSATVTMINLIL</sequence>
<dbReference type="EMBL" id="MGJV01000037">
    <property type="protein sequence ID" value="OGN13715.1"/>
    <property type="molecule type" value="Genomic_DNA"/>
</dbReference>
<dbReference type="InterPro" id="IPR014044">
    <property type="entry name" value="CAP_dom"/>
</dbReference>
<feature type="domain" description="SCP" evidence="2">
    <location>
        <begin position="75"/>
        <end position="177"/>
    </location>
</feature>
<evidence type="ECO:0000259" key="2">
    <source>
        <dbReference type="Pfam" id="PF00188"/>
    </source>
</evidence>
<dbReference type="SUPFAM" id="SSF55797">
    <property type="entry name" value="PR-1-like"/>
    <property type="match status" value="1"/>
</dbReference>
<dbReference type="Gene3D" id="3.40.33.10">
    <property type="entry name" value="CAP"/>
    <property type="match status" value="1"/>
</dbReference>
<feature type="transmembrane region" description="Helical" evidence="1">
    <location>
        <begin position="285"/>
        <end position="305"/>
    </location>
</feature>
<reference evidence="3 4" key="1">
    <citation type="journal article" date="2016" name="Nat. Commun.">
        <title>Thousands of microbial genomes shed light on interconnected biogeochemical processes in an aquifer system.</title>
        <authorList>
            <person name="Anantharaman K."/>
            <person name="Brown C.T."/>
            <person name="Hug L.A."/>
            <person name="Sharon I."/>
            <person name="Castelle C.J."/>
            <person name="Probst A.J."/>
            <person name="Thomas B.C."/>
            <person name="Singh A."/>
            <person name="Wilkins M.J."/>
            <person name="Karaoz U."/>
            <person name="Brodie E.L."/>
            <person name="Williams K.H."/>
            <person name="Hubbard S.S."/>
            <person name="Banfield J.F."/>
        </authorList>
    </citation>
    <scope>NUCLEOTIDE SEQUENCE [LARGE SCALE GENOMIC DNA]</scope>
</reference>
<evidence type="ECO:0000313" key="4">
    <source>
        <dbReference type="Proteomes" id="UP000176581"/>
    </source>
</evidence>
<accession>A0A1F8FKS6</accession>
<dbReference type="Pfam" id="PF00188">
    <property type="entry name" value="CAP"/>
    <property type="match status" value="1"/>
</dbReference>
<evidence type="ECO:0000256" key="1">
    <source>
        <dbReference type="SAM" id="Phobius"/>
    </source>
</evidence>
<dbReference type="InterPro" id="IPR035940">
    <property type="entry name" value="CAP_sf"/>
</dbReference>
<dbReference type="AlphaFoldDB" id="A0A1F8FKS6"/>